<dbReference type="EMBL" id="LGRX02022496">
    <property type="protein sequence ID" value="KAK3255551.1"/>
    <property type="molecule type" value="Genomic_DNA"/>
</dbReference>
<accession>A0AAE0F9F2</accession>
<comment type="caution">
    <text evidence="1">The sequence shown here is derived from an EMBL/GenBank/DDBJ whole genome shotgun (WGS) entry which is preliminary data.</text>
</comment>
<name>A0AAE0F9F2_9CHLO</name>
<protein>
    <recommendedName>
        <fullName evidence="3">Methyltransferase domain-containing protein</fullName>
    </recommendedName>
</protein>
<dbReference type="AlphaFoldDB" id="A0AAE0F9F2"/>
<evidence type="ECO:0000313" key="2">
    <source>
        <dbReference type="Proteomes" id="UP001190700"/>
    </source>
</evidence>
<evidence type="ECO:0000313" key="1">
    <source>
        <dbReference type="EMBL" id="KAK3255551.1"/>
    </source>
</evidence>
<reference evidence="1 2" key="1">
    <citation type="journal article" date="2015" name="Genome Biol. Evol.">
        <title>Comparative Genomics of a Bacterivorous Green Alga Reveals Evolutionary Causalities and Consequences of Phago-Mixotrophic Mode of Nutrition.</title>
        <authorList>
            <person name="Burns J.A."/>
            <person name="Paasch A."/>
            <person name="Narechania A."/>
            <person name="Kim E."/>
        </authorList>
    </citation>
    <scope>NUCLEOTIDE SEQUENCE [LARGE SCALE GENOMIC DNA]</scope>
    <source>
        <strain evidence="1 2">PLY_AMNH</strain>
    </source>
</reference>
<gene>
    <name evidence="1" type="ORF">CYMTET_35275</name>
</gene>
<evidence type="ECO:0008006" key="3">
    <source>
        <dbReference type="Google" id="ProtNLM"/>
    </source>
</evidence>
<organism evidence="1 2">
    <name type="scientific">Cymbomonas tetramitiformis</name>
    <dbReference type="NCBI Taxonomy" id="36881"/>
    <lineage>
        <taxon>Eukaryota</taxon>
        <taxon>Viridiplantae</taxon>
        <taxon>Chlorophyta</taxon>
        <taxon>Pyramimonadophyceae</taxon>
        <taxon>Pyramimonadales</taxon>
        <taxon>Pyramimonadaceae</taxon>
        <taxon>Cymbomonas</taxon>
    </lineage>
</organism>
<sequence>MSLGSPSEDLLKAIATKYEDAFAHSGWVLNGQSANYQFGSAGDGDRIYVSAATRGPIRVLDFGCGRGDFLCNLAESAHFQDISDTGGVSLLKALFAILRLQGYEVGFEEEVVEGSSDVDDTEVTTVHICIRKTRQKPALEMPFSLVLELVDGIVSKGYVSANEAILPSLSLLMLASPSITFSAVRIAAFIVISVGCLTVEVVVIEGGVRSVQGSVEYLSGFLLTQ</sequence>
<dbReference type="Proteomes" id="UP001190700">
    <property type="component" value="Unassembled WGS sequence"/>
</dbReference>
<proteinExistence type="predicted"/>
<keyword evidence="2" id="KW-1185">Reference proteome</keyword>